<evidence type="ECO:0000313" key="12">
    <source>
        <dbReference type="EMBL" id="KAH6823073.1"/>
    </source>
</evidence>
<keyword evidence="5" id="KW-0732">Signal</keyword>
<dbReference type="EMBL" id="SDAM02001008">
    <property type="protein sequence ID" value="KAH6823073.1"/>
    <property type="molecule type" value="Genomic_DNA"/>
</dbReference>
<feature type="compositionally biased region" description="Basic residues" evidence="9">
    <location>
        <begin position="1"/>
        <end position="13"/>
    </location>
</feature>
<dbReference type="GO" id="GO:0016020">
    <property type="term" value="C:membrane"/>
    <property type="evidence" value="ECO:0007669"/>
    <property type="project" value="UniProtKB-SubCell"/>
</dbReference>
<keyword evidence="7 10" id="KW-1133">Transmembrane helix</keyword>
<organism evidence="12 13">
    <name type="scientific">Perilla frutescens var. hirtella</name>
    <name type="common">Perilla citriodora</name>
    <name type="synonym">Perilla setoyensis</name>
    <dbReference type="NCBI Taxonomy" id="608512"/>
    <lineage>
        <taxon>Eukaryota</taxon>
        <taxon>Viridiplantae</taxon>
        <taxon>Streptophyta</taxon>
        <taxon>Embryophyta</taxon>
        <taxon>Tracheophyta</taxon>
        <taxon>Spermatophyta</taxon>
        <taxon>Magnoliopsida</taxon>
        <taxon>eudicotyledons</taxon>
        <taxon>Gunneridae</taxon>
        <taxon>Pentapetalae</taxon>
        <taxon>asterids</taxon>
        <taxon>lamiids</taxon>
        <taxon>Lamiales</taxon>
        <taxon>Lamiaceae</taxon>
        <taxon>Nepetoideae</taxon>
        <taxon>Elsholtzieae</taxon>
        <taxon>Perilla</taxon>
    </lineage>
</organism>
<keyword evidence="13" id="KW-1185">Reference proteome</keyword>
<dbReference type="Gene3D" id="3.80.10.10">
    <property type="entry name" value="Ribonuclease Inhibitor"/>
    <property type="match status" value="2"/>
</dbReference>
<evidence type="ECO:0000256" key="6">
    <source>
        <dbReference type="ARBA" id="ARBA00022737"/>
    </source>
</evidence>
<dbReference type="Pfam" id="PF07714">
    <property type="entry name" value="PK_Tyr_Ser-Thr"/>
    <property type="match status" value="1"/>
</dbReference>
<dbReference type="InterPro" id="IPR000719">
    <property type="entry name" value="Prot_kinase_dom"/>
</dbReference>
<protein>
    <recommendedName>
        <fullName evidence="11">Protein kinase domain-containing protein</fullName>
    </recommendedName>
</protein>
<comment type="caution">
    <text evidence="12">The sequence shown here is derived from an EMBL/GenBank/DDBJ whole genome shotgun (WGS) entry which is preliminary data.</text>
</comment>
<evidence type="ECO:0000256" key="8">
    <source>
        <dbReference type="ARBA" id="ARBA00023136"/>
    </source>
</evidence>
<dbReference type="InterPro" id="IPR046959">
    <property type="entry name" value="PRK1-6/SRF4-like"/>
</dbReference>
<evidence type="ECO:0000256" key="1">
    <source>
        <dbReference type="ARBA" id="ARBA00004167"/>
    </source>
</evidence>
<feature type="region of interest" description="Disordered" evidence="9">
    <location>
        <begin position="321"/>
        <end position="354"/>
    </location>
</feature>
<dbReference type="InterPro" id="IPR001245">
    <property type="entry name" value="Ser-Thr/Tyr_kinase_cat_dom"/>
</dbReference>
<dbReference type="Pfam" id="PF00560">
    <property type="entry name" value="LRR_1"/>
    <property type="match status" value="1"/>
</dbReference>
<dbReference type="GO" id="GO:0005524">
    <property type="term" value="F:ATP binding"/>
    <property type="evidence" value="ECO:0007669"/>
    <property type="project" value="InterPro"/>
</dbReference>
<feature type="compositionally biased region" description="Low complexity" evidence="9">
    <location>
        <begin position="321"/>
        <end position="340"/>
    </location>
</feature>
<sequence>MTHHSNPKTRKPTHTASHTQEFREVHHQAALGGGGEDAHLIEFKESLRGSSALDSTWIAGTNPCDRKNPWLGVDCSDSGFKMVSALLIMHLGLSNDAGGINVEPLAKLEALRFLSFENNSFSGPMPDFNRLSWLKSLFLSGNQFSGEIPNDFFSNMGSLKKLELSANNFSGRIPTSLQKLDSLMEILLQQNHFWGPVPSFEQKSVQIIDLSNNNLDGEIPQSMSRFPAKAFDGNPNVCGAVINKPCKSPAAPSIGETVMESGATTKWVILVVVVAVLLVTILFKKKERNERWFTMIEKESNENVDHDHVVQVHAASIIRRTSSSSRRGGNYNVNDGVGNRSSKRGARVAAQPRKSGNDLVVMNEEKGTFGLPDLMKAAAEVLGNSGLGSAYKATMGNGMSVVVKRMRGMNKLNKDTFETEIRRLGRIRHRNILPPLAFHYRKEEKLLITEFIPKGSLLFLLHGDRGIAHAELDWPTRLKIIKGVARGMGFLHTEFSEFQLPHGNLKSSNILLSLNHDPLLTDYALFSLSANSHSLRTLQAYKTPEAVAQQQLSPKSDVYCLGIVILEIITGRFPSQYLNNQNSGTDVVKLVKEAISEGRVVQLIDPEISSAQSSLEEMERMLRIGATCTENDPQTRIEMREVIRSIEEVQV</sequence>
<proteinExistence type="predicted"/>
<evidence type="ECO:0000256" key="4">
    <source>
        <dbReference type="ARBA" id="ARBA00022692"/>
    </source>
</evidence>
<dbReference type="SUPFAM" id="SSF56112">
    <property type="entry name" value="Protein kinase-like (PK-like)"/>
    <property type="match status" value="1"/>
</dbReference>
<dbReference type="InterPro" id="IPR032675">
    <property type="entry name" value="LRR_dom_sf"/>
</dbReference>
<dbReference type="Gene3D" id="1.10.510.10">
    <property type="entry name" value="Transferase(Phosphotransferase) domain 1"/>
    <property type="match status" value="1"/>
</dbReference>
<dbReference type="Pfam" id="PF13855">
    <property type="entry name" value="LRR_8"/>
    <property type="match status" value="1"/>
</dbReference>
<keyword evidence="8 10" id="KW-0472">Membrane</keyword>
<dbReference type="PANTHER" id="PTHR48007">
    <property type="entry name" value="LEUCINE-RICH REPEAT RECEPTOR-LIKE PROTEIN KINASE PXC1"/>
    <property type="match status" value="1"/>
</dbReference>
<feature type="transmembrane region" description="Helical" evidence="10">
    <location>
        <begin position="267"/>
        <end position="283"/>
    </location>
</feature>
<dbReference type="InterPro" id="IPR011009">
    <property type="entry name" value="Kinase-like_dom_sf"/>
</dbReference>
<dbReference type="GO" id="GO:0004672">
    <property type="term" value="F:protein kinase activity"/>
    <property type="evidence" value="ECO:0007669"/>
    <property type="project" value="InterPro"/>
</dbReference>
<keyword evidence="3" id="KW-0433">Leucine-rich repeat</keyword>
<accession>A0AAD4P148</accession>
<evidence type="ECO:0000256" key="3">
    <source>
        <dbReference type="ARBA" id="ARBA00022614"/>
    </source>
</evidence>
<evidence type="ECO:0000256" key="10">
    <source>
        <dbReference type="SAM" id="Phobius"/>
    </source>
</evidence>
<dbReference type="Proteomes" id="UP001190926">
    <property type="component" value="Unassembled WGS sequence"/>
</dbReference>
<evidence type="ECO:0000256" key="9">
    <source>
        <dbReference type="SAM" id="MobiDB-lite"/>
    </source>
</evidence>
<feature type="region of interest" description="Disordered" evidence="9">
    <location>
        <begin position="1"/>
        <end position="20"/>
    </location>
</feature>
<keyword evidence="2" id="KW-0597">Phosphoprotein</keyword>
<evidence type="ECO:0000256" key="5">
    <source>
        <dbReference type="ARBA" id="ARBA00022729"/>
    </source>
</evidence>
<gene>
    <name evidence="12" type="ORF">C2S53_002067</name>
</gene>
<dbReference type="Gene3D" id="3.30.200.20">
    <property type="entry name" value="Phosphorylase Kinase, domain 1"/>
    <property type="match status" value="1"/>
</dbReference>
<dbReference type="PROSITE" id="PS50011">
    <property type="entry name" value="PROTEIN_KINASE_DOM"/>
    <property type="match status" value="1"/>
</dbReference>
<dbReference type="PANTHER" id="PTHR48007:SF29">
    <property type="entry name" value="POLLEN RECEPTOR-LIKE KINASE 3"/>
    <property type="match status" value="1"/>
</dbReference>
<reference evidence="12 13" key="1">
    <citation type="journal article" date="2021" name="Nat. Commun.">
        <title>Incipient diploidization of the medicinal plant Perilla within 10,000 years.</title>
        <authorList>
            <person name="Zhang Y."/>
            <person name="Shen Q."/>
            <person name="Leng L."/>
            <person name="Zhang D."/>
            <person name="Chen S."/>
            <person name="Shi Y."/>
            <person name="Ning Z."/>
            <person name="Chen S."/>
        </authorList>
    </citation>
    <scope>NUCLEOTIDE SEQUENCE [LARGE SCALE GENOMIC DNA]</scope>
    <source>
        <strain evidence="13">cv. PC099</strain>
    </source>
</reference>
<dbReference type="InterPro" id="IPR001611">
    <property type="entry name" value="Leu-rich_rpt"/>
</dbReference>
<evidence type="ECO:0000256" key="2">
    <source>
        <dbReference type="ARBA" id="ARBA00022553"/>
    </source>
</evidence>
<comment type="subcellular location">
    <subcellularLocation>
        <location evidence="1">Membrane</location>
        <topology evidence="1">Single-pass membrane protein</topology>
    </subcellularLocation>
</comment>
<dbReference type="FunFam" id="3.80.10.10:FF:000722">
    <property type="entry name" value="Leucine-rich repeat receptor-like protein kinase"/>
    <property type="match status" value="1"/>
</dbReference>
<evidence type="ECO:0000313" key="13">
    <source>
        <dbReference type="Proteomes" id="UP001190926"/>
    </source>
</evidence>
<name>A0AAD4P148_PERFH</name>
<dbReference type="SUPFAM" id="SSF52058">
    <property type="entry name" value="L domain-like"/>
    <property type="match status" value="1"/>
</dbReference>
<keyword evidence="4 10" id="KW-0812">Transmembrane</keyword>
<feature type="domain" description="Protein kinase" evidence="11">
    <location>
        <begin position="376"/>
        <end position="651"/>
    </location>
</feature>
<evidence type="ECO:0000256" key="7">
    <source>
        <dbReference type="ARBA" id="ARBA00022989"/>
    </source>
</evidence>
<keyword evidence="6" id="KW-0677">Repeat</keyword>
<dbReference type="AlphaFoldDB" id="A0AAD4P148"/>
<evidence type="ECO:0000259" key="11">
    <source>
        <dbReference type="PROSITE" id="PS50011"/>
    </source>
</evidence>